<protein>
    <submittedName>
        <fullName evidence="3">Uncharacterized protein</fullName>
    </submittedName>
</protein>
<name>A0A5N8WEK2_9ACTN</name>
<dbReference type="RefSeq" id="WP_152789796.1">
    <property type="nucleotide sequence ID" value="NZ_BAABEQ010000007.1"/>
</dbReference>
<keyword evidence="4" id="KW-1185">Reference proteome</keyword>
<feature type="transmembrane region" description="Helical" evidence="2">
    <location>
        <begin position="21"/>
        <end position="38"/>
    </location>
</feature>
<dbReference type="EMBL" id="VJZE01000369">
    <property type="protein sequence ID" value="MPY44844.1"/>
    <property type="molecule type" value="Genomic_DNA"/>
</dbReference>
<evidence type="ECO:0000256" key="2">
    <source>
        <dbReference type="SAM" id="Phobius"/>
    </source>
</evidence>
<feature type="compositionally biased region" description="Basic and acidic residues" evidence="1">
    <location>
        <begin position="65"/>
        <end position="89"/>
    </location>
</feature>
<proteinExistence type="predicted"/>
<reference evidence="3 4" key="1">
    <citation type="submission" date="2019-07" db="EMBL/GenBank/DDBJ databases">
        <title>New species of Amycolatopsis and Streptomyces.</title>
        <authorList>
            <person name="Duangmal K."/>
            <person name="Teo W.F.A."/>
            <person name="Lipun K."/>
        </authorList>
    </citation>
    <scope>NUCLEOTIDE SEQUENCE [LARGE SCALE GENOMIC DNA]</scope>
    <source>
        <strain evidence="3 4">TISTR 2346</strain>
    </source>
</reference>
<dbReference type="Proteomes" id="UP000326979">
    <property type="component" value="Unassembled WGS sequence"/>
</dbReference>
<keyword evidence="2" id="KW-0472">Membrane</keyword>
<keyword evidence="2" id="KW-0812">Transmembrane</keyword>
<feature type="region of interest" description="Disordered" evidence="1">
    <location>
        <begin position="64"/>
        <end position="89"/>
    </location>
</feature>
<gene>
    <name evidence="3" type="ORF">FNH04_34555</name>
</gene>
<comment type="caution">
    <text evidence="3">The sequence shown here is derived from an EMBL/GenBank/DDBJ whole genome shotgun (WGS) entry which is preliminary data.</text>
</comment>
<dbReference type="AlphaFoldDB" id="A0A5N8WEK2"/>
<keyword evidence="2" id="KW-1133">Transmembrane helix</keyword>
<accession>A0A5N8WEK2</accession>
<organism evidence="3 4">
    <name type="scientific">Streptomyces phyllanthi</name>
    <dbReference type="NCBI Taxonomy" id="1803180"/>
    <lineage>
        <taxon>Bacteria</taxon>
        <taxon>Bacillati</taxon>
        <taxon>Actinomycetota</taxon>
        <taxon>Actinomycetes</taxon>
        <taxon>Kitasatosporales</taxon>
        <taxon>Streptomycetaceae</taxon>
        <taxon>Streptomyces</taxon>
    </lineage>
</organism>
<sequence>MNLLPCGTATSRPRPVTGPEAVVLIVIIVVAGALAAVGLPAASVAILIAEAGTLGVLLLRQLRGSSRDESAPGRDESAPGRDESAPTGA</sequence>
<evidence type="ECO:0000313" key="3">
    <source>
        <dbReference type="EMBL" id="MPY44844.1"/>
    </source>
</evidence>
<evidence type="ECO:0000256" key="1">
    <source>
        <dbReference type="SAM" id="MobiDB-lite"/>
    </source>
</evidence>
<evidence type="ECO:0000313" key="4">
    <source>
        <dbReference type="Proteomes" id="UP000326979"/>
    </source>
</evidence>